<feature type="domain" description="RmlD-like substrate binding" evidence="8">
    <location>
        <begin position="22"/>
        <end position="309"/>
    </location>
</feature>
<comment type="pathway">
    <text evidence="1 6">Carbohydrate biosynthesis; dTDP-L-rhamnose biosynthesis.</text>
</comment>
<dbReference type="SUPFAM" id="SSF51735">
    <property type="entry name" value="NAD(P)-binding Rossmann-fold domains"/>
    <property type="match status" value="1"/>
</dbReference>
<dbReference type="InterPro" id="IPR036291">
    <property type="entry name" value="NAD(P)-bd_dom_sf"/>
</dbReference>
<evidence type="ECO:0000256" key="3">
    <source>
        <dbReference type="ARBA" id="ARBA00012929"/>
    </source>
</evidence>
<dbReference type="InterPro" id="IPR005913">
    <property type="entry name" value="dTDP_dehydrorham_reduct"/>
</dbReference>
<comment type="function">
    <text evidence="6">Catalyzes the reduction of dTDP-6-deoxy-L-lyxo-4-hexulose to yield dTDP-L-rhamnose.</text>
</comment>
<dbReference type="AlphaFoldDB" id="A0A0R3CM60"/>
<dbReference type="Proteomes" id="UP000051380">
    <property type="component" value="Unassembled WGS sequence"/>
</dbReference>
<sequence>MTARVWVSWPPKTEVEMTDRPILFAGRNGQLAMCLRDLATTRGLPAVALGRPELDLENREGIDKLIASIGPSAIINTAAYTAVDQAEAEAARAFSINRDGAAALADVAWQMNIPLIHLSTDYVFDGAKPEAYDESDIPAPLNVYGASKLAGEAAVLAAHPLATVIRCSWLYSPYGSNFVRTMLRLCETQQVVRVVSDQHGNPTYAFDLAEAVLRIAQRSLTDDRRATAGIFHLGGQGEASWHDFAQAIFHECSRRGARIRALEAITTEEFPTAARRPLNSRLDSSKAERVFGIRLAPWRHSLQVCLDQLVGEGETDAEGNRAGWRQRNAPLSDHTSGQQAVTSDL</sequence>
<dbReference type="GO" id="GO:0019305">
    <property type="term" value="P:dTDP-rhamnose biosynthetic process"/>
    <property type="evidence" value="ECO:0007669"/>
    <property type="project" value="UniProtKB-UniPathway"/>
</dbReference>
<gene>
    <name evidence="9" type="ORF">AOQ72_16525</name>
</gene>
<dbReference type="PANTHER" id="PTHR10491:SF4">
    <property type="entry name" value="METHIONINE ADENOSYLTRANSFERASE 2 SUBUNIT BETA"/>
    <property type="match status" value="1"/>
</dbReference>
<dbReference type="Gene3D" id="3.40.50.720">
    <property type="entry name" value="NAD(P)-binding Rossmann-like Domain"/>
    <property type="match status" value="1"/>
</dbReference>
<dbReference type="InterPro" id="IPR029903">
    <property type="entry name" value="RmlD-like-bd"/>
</dbReference>
<organism evidence="9 10">
    <name type="scientific">Bradyrhizobium yuanmingense</name>
    <dbReference type="NCBI Taxonomy" id="108015"/>
    <lineage>
        <taxon>Bacteria</taxon>
        <taxon>Pseudomonadati</taxon>
        <taxon>Pseudomonadota</taxon>
        <taxon>Alphaproteobacteria</taxon>
        <taxon>Hyphomicrobiales</taxon>
        <taxon>Nitrobacteraceae</taxon>
        <taxon>Bradyrhizobium</taxon>
    </lineage>
</organism>
<evidence type="ECO:0000256" key="4">
    <source>
        <dbReference type="ARBA" id="ARBA00017099"/>
    </source>
</evidence>
<dbReference type="NCBIfam" id="TIGR01214">
    <property type="entry name" value="rmlD"/>
    <property type="match status" value="1"/>
</dbReference>
<dbReference type="UniPathway" id="UPA00124"/>
<dbReference type="EMBL" id="LJYF01000017">
    <property type="protein sequence ID" value="KRP98808.1"/>
    <property type="molecule type" value="Genomic_DNA"/>
</dbReference>
<evidence type="ECO:0000256" key="5">
    <source>
        <dbReference type="ARBA" id="ARBA00048200"/>
    </source>
</evidence>
<feature type="region of interest" description="Disordered" evidence="7">
    <location>
        <begin position="316"/>
        <end position="345"/>
    </location>
</feature>
<evidence type="ECO:0000256" key="6">
    <source>
        <dbReference type="RuleBase" id="RU364082"/>
    </source>
</evidence>
<dbReference type="GO" id="GO:0008831">
    <property type="term" value="F:dTDP-4-dehydrorhamnose reductase activity"/>
    <property type="evidence" value="ECO:0007669"/>
    <property type="project" value="UniProtKB-EC"/>
</dbReference>
<comment type="cofactor">
    <cofactor evidence="6">
        <name>Mg(2+)</name>
        <dbReference type="ChEBI" id="CHEBI:18420"/>
    </cofactor>
    <text evidence="6">Binds 1 Mg(2+) ion per monomer.</text>
</comment>
<dbReference type="PANTHER" id="PTHR10491">
    <property type="entry name" value="DTDP-4-DEHYDRORHAMNOSE REDUCTASE"/>
    <property type="match status" value="1"/>
</dbReference>
<feature type="compositionally biased region" description="Polar residues" evidence="7">
    <location>
        <begin position="333"/>
        <end position="345"/>
    </location>
</feature>
<evidence type="ECO:0000313" key="10">
    <source>
        <dbReference type="Proteomes" id="UP000051380"/>
    </source>
</evidence>
<evidence type="ECO:0000256" key="7">
    <source>
        <dbReference type="SAM" id="MobiDB-lite"/>
    </source>
</evidence>
<accession>A0A0R3CM60</accession>
<dbReference type="Gene3D" id="3.90.25.10">
    <property type="entry name" value="UDP-galactose 4-epimerase, domain 1"/>
    <property type="match status" value="1"/>
</dbReference>
<name>A0A0R3CM60_9BRAD</name>
<evidence type="ECO:0000256" key="1">
    <source>
        <dbReference type="ARBA" id="ARBA00004781"/>
    </source>
</evidence>
<protein>
    <recommendedName>
        <fullName evidence="4 6">dTDP-4-dehydrorhamnose reductase</fullName>
        <ecNumber evidence="3 6">1.1.1.133</ecNumber>
    </recommendedName>
</protein>
<evidence type="ECO:0000259" key="8">
    <source>
        <dbReference type="Pfam" id="PF04321"/>
    </source>
</evidence>
<proteinExistence type="inferred from homology"/>
<evidence type="ECO:0000313" key="9">
    <source>
        <dbReference type="EMBL" id="KRP98808.1"/>
    </source>
</evidence>
<comment type="catalytic activity">
    <reaction evidence="5 6">
        <text>dTDP-beta-L-rhamnose + NADP(+) = dTDP-4-dehydro-beta-L-rhamnose + NADPH + H(+)</text>
        <dbReference type="Rhea" id="RHEA:21796"/>
        <dbReference type="ChEBI" id="CHEBI:15378"/>
        <dbReference type="ChEBI" id="CHEBI:57510"/>
        <dbReference type="ChEBI" id="CHEBI:57783"/>
        <dbReference type="ChEBI" id="CHEBI:58349"/>
        <dbReference type="ChEBI" id="CHEBI:62830"/>
        <dbReference type="EC" id="1.1.1.133"/>
    </reaction>
</comment>
<comment type="caution">
    <text evidence="9">The sequence shown here is derived from an EMBL/GenBank/DDBJ whole genome shotgun (WGS) entry which is preliminary data.</text>
</comment>
<keyword evidence="6" id="KW-0521">NADP</keyword>
<reference evidence="9 10" key="1">
    <citation type="submission" date="2015-09" db="EMBL/GenBank/DDBJ databases">
        <title>Draft Genome Sequence of the Strain BR 3267 (Bradyrhizobium yuanmingense) recommended as inoculant for cowpea in Brazil.</title>
        <authorList>
            <person name="Simoes-Araujo J.L."/>
            <person name="Zilli J.E."/>
        </authorList>
    </citation>
    <scope>NUCLEOTIDE SEQUENCE [LARGE SCALE GENOMIC DNA]</scope>
    <source>
        <strain evidence="9 10">BR3267</strain>
    </source>
</reference>
<dbReference type="CDD" id="cd05254">
    <property type="entry name" value="dTDP_HR_like_SDR_e"/>
    <property type="match status" value="1"/>
</dbReference>
<comment type="similarity">
    <text evidence="2 6">Belongs to the dTDP-4-dehydrorhamnose reductase family.</text>
</comment>
<dbReference type="Pfam" id="PF04321">
    <property type="entry name" value="RmlD_sub_bind"/>
    <property type="match status" value="1"/>
</dbReference>
<keyword evidence="6" id="KW-0560">Oxidoreductase</keyword>
<dbReference type="EC" id="1.1.1.133" evidence="3 6"/>
<evidence type="ECO:0000256" key="2">
    <source>
        <dbReference type="ARBA" id="ARBA00010944"/>
    </source>
</evidence>